<reference evidence="4 5" key="2">
    <citation type="journal article" date="2014" name="J. Gen. Appl. Microbiol.">
        <title>The early diverging ascomycetous budding yeast Saitoella complicata has three histone deacetylases belonging to the Clr6, Hos2, and Rpd3 lineages.</title>
        <authorList>
            <person name="Nishida H."/>
            <person name="Matsumoto T."/>
            <person name="Kondo S."/>
            <person name="Hamamoto M."/>
            <person name="Yoshikawa H."/>
        </authorList>
    </citation>
    <scope>NUCLEOTIDE SEQUENCE [LARGE SCALE GENOMIC DNA]</scope>
    <source>
        <strain evidence="4 5">NRRL Y-17804</strain>
    </source>
</reference>
<dbReference type="Gene3D" id="1.10.287.1490">
    <property type="match status" value="1"/>
</dbReference>
<keyword evidence="5" id="KW-1185">Reference proteome</keyword>
<evidence type="ECO:0000256" key="1">
    <source>
        <dbReference type="SAM" id="Coils"/>
    </source>
</evidence>
<keyword evidence="3" id="KW-0472">Membrane</keyword>
<feature type="region of interest" description="Disordered" evidence="2">
    <location>
        <begin position="1"/>
        <end position="21"/>
    </location>
</feature>
<evidence type="ECO:0000313" key="5">
    <source>
        <dbReference type="Proteomes" id="UP000033140"/>
    </source>
</evidence>
<dbReference type="EMBL" id="BACD03000030">
    <property type="protein sequence ID" value="GAO50188.1"/>
    <property type="molecule type" value="Genomic_DNA"/>
</dbReference>
<reference evidence="4 5" key="1">
    <citation type="journal article" date="2011" name="J. Gen. Appl. Microbiol.">
        <title>Draft genome sequencing of the enigmatic yeast Saitoella complicata.</title>
        <authorList>
            <person name="Nishida H."/>
            <person name="Hamamoto M."/>
            <person name="Sugiyama J."/>
        </authorList>
    </citation>
    <scope>NUCLEOTIDE SEQUENCE [LARGE SCALE GENOMIC DNA]</scope>
    <source>
        <strain evidence="4 5">NRRL Y-17804</strain>
    </source>
</reference>
<feature type="region of interest" description="Disordered" evidence="2">
    <location>
        <begin position="376"/>
        <end position="408"/>
    </location>
</feature>
<accession>A0A0E9NK54</accession>
<keyword evidence="3" id="KW-0812">Transmembrane</keyword>
<dbReference type="AlphaFoldDB" id="A0A0E9NK54"/>
<name>A0A0E9NK54_SAICN</name>
<feature type="region of interest" description="Disordered" evidence="2">
    <location>
        <begin position="513"/>
        <end position="575"/>
    </location>
</feature>
<evidence type="ECO:0000313" key="4">
    <source>
        <dbReference type="EMBL" id="GAO50188.1"/>
    </source>
</evidence>
<sequence length="575" mass="64295">MDKISLVDSADVTMEGHANTGPEVRADAAAVSIGEELTAVLDGLKLDLKGADSKDPDQTDAFIADADLLDSHMSLRSEIAATARLRRRSYQATRASKSYTMTPSPSPEREGEGGDNEEEWETDASDSPRKKAGNRPLPLEQPPPYAANGSVSVPTSQSSSPTGRREQLVYHRHHRTRSNERWIELLERTNTELLDQVATLSDDYSTYTRESKSRLRRAHNDIRTLKVELDEWETKFDERIKEALAERFQKKTRDHRALQKELEDAYDRLSHLEEELLNVEQEKKRNKARLQKALDDVAKLKQKYDDFDKLKEENEALVTRVEDQEHDLEILAAALETFTKHQSVGGAVRKWRLQISASSAEQDDVSVTELAESVLPGADAGTEATEMRPLGKSGEGRPSGLADRPRMRRADSLHEELERAAAFSKNDGLPDRSVTVSSVSTLVQSSNTSPPTTVDLEPDTPANIVLKSVKKDYLWIWRPIFTMFLWVRFVMLLTIALGMALRAGPERVLRIAQPRASQSEETSVPDQAEGRMLGWSEPSCEEVPEPVAGHSEKTGSDLLADPDDDLSGSWVYDEE</sequence>
<feature type="transmembrane region" description="Helical" evidence="3">
    <location>
        <begin position="475"/>
        <end position="501"/>
    </location>
</feature>
<comment type="caution">
    <text evidence="4">The sequence shown here is derived from an EMBL/GenBank/DDBJ whole genome shotgun (WGS) entry which is preliminary data.</text>
</comment>
<feature type="region of interest" description="Disordered" evidence="2">
    <location>
        <begin position="89"/>
        <end position="172"/>
    </location>
</feature>
<keyword evidence="3" id="KW-1133">Transmembrane helix</keyword>
<keyword evidence="1" id="KW-0175">Coiled coil</keyword>
<feature type="compositionally biased region" description="Acidic residues" evidence="2">
    <location>
        <begin position="113"/>
        <end position="124"/>
    </location>
</feature>
<evidence type="ECO:0000256" key="2">
    <source>
        <dbReference type="SAM" id="MobiDB-lite"/>
    </source>
</evidence>
<feature type="compositionally biased region" description="Acidic residues" evidence="2">
    <location>
        <begin position="560"/>
        <end position="575"/>
    </location>
</feature>
<feature type="coiled-coil region" evidence="1">
    <location>
        <begin position="183"/>
        <end position="327"/>
    </location>
</feature>
<protein>
    <submittedName>
        <fullName evidence="4">Uncharacterized protein</fullName>
    </submittedName>
</protein>
<dbReference type="Proteomes" id="UP000033140">
    <property type="component" value="Unassembled WGS sequence"/>
</dbReference>
<evidence type="ECO:0000256" key="3">
    <source>
        <dbReference type="SAM" id="Phobius"/>
    </source>
</evidence>
<feature type="compositionally biased region" description="Polar residues" evidence="2">
    <location>
        <begin position="90"/>
        <end position="103"/>
    </location>
</feature>
<feature type="compositionally biased region" description="Polar residues" evidence="2">
    <location>
        <begin position="515"/>
        <end position="525"/>
    </location>
</feature>
<proteinExistence type="predicted"/>
<feature type="compositionally biased region" description="Low complexity" evidence="2">
    <location>
        <begin position="149"/>
        <end position="162"/>
    </location>
</feature>
<organism evidence="4 5">
    <name type="scientific">Saitoella complicata (strain BCRC 22490 / CBS 7301 / JCM 7358 / NBRC 10748 / NRRL Y-17804)</name>
    <dbReference type="NCBI Taxonomy" id="698492"/>
    <lineage>
        <taxon>Eukaryota</taxon>
        <taxon>Fungi</taxon>
        <taxon>Dikarya</taxon>
        <taxon>Ascomycota</taxon>
        <taxon>Taphrinomycotina</taxon>
        <taxon>Taphrinomycotina incertae sedis</taxon>
        <taxon>Saitoella</taxon>
    </lineage>
</organism>
<gene>
    <name evidence="4" type="ORF">G7K_4322-t1</name>
</gene>
<reference evidence="4 5" key="3">
    <citation type="journal article" date="2015" name="Genome Announc.">
        <title>Draft Genome Sequence of the Archiascomycetous Yeast Saitoella complicata.</title>
        <authorList>
            <person name="Yamauchi K."/>
            <person name="Kondo S."/>
            <person name="Hamamoto M."/>
            <person name="Takahashi Y."/>
            <person name="Ogura Y."/>
            <person name="Hayashi T."/>
            <person name="Nishida H."/>
        </authorList>
    </citation>
    <scope>NUCLEOTIDE SEQUENCE [LARGE SCALE GENOMIC DNA]</scope>
    <source>
        <strain evidence="4 5">NRRL Y-17804</strain>
    </source>
</reference>